<evidence type="ECO:0000313" key="3">
    <source>
        <dbReference type="EMBL" id="CAE8612474.1"/>
    </source>
</evidence>
<name>A0A813FI81_POLGL</name>
<dbReference type="OrthoDB" id="432578at2759"/>
<evidence type="ECO:0000256" key="1">
    <source>
        <dbReference type="ARBA" id="ARBA00022737"/>
    </source>
</evidence>
<organism evidence="3 5">
    <name type="scientific">Polarella glacialis</name>
    <name type="common">Dinoflagellate</name>
    <dbReference type="NCBI Taxonomy" id="89957"/>
    <lineage>
        <taxon>Eukaryota</taxon>
        <taxon>Sar</taxon>
        <taxon>Alveolata</taxon>
        <taxon>Dinophyceae</taxon>
        <taxon>Suessiales</taxon>
        <taxon>Suessiaceae</taxon>
        <taxon>Polarella</taxon>
    </lineage>
</organism>
<feature type="repeat" description="PPR" evidence="2">
    <location>
        <begin position="132"/>
        <end position="166"/>
    </location>
</feature>
<dbReference type="PANTHER" id="PTHR47447:SF17">
    <property type="entry name" value="OS12G0638900 PROTEIN"/>
    <property type="match status" value="1"/>
</dbReference>
<dbReference type="Pfam" id="PF13041">
    <property type="entry name" value="PPR_2"/>
    <property type="match status" value="1"/>
</dbReference>
<accession>A0A813FI81</accession>
<dbReference type="PANTHER" id="PTHR47447">
    <property type="entry name" value="OS03G0856100 PROTEIN"/>
    <property type="match status" value="1"/>
</dbReference>
<proteinExistence type="predicted"/>
<evidence type="ECO:0008006" key="6">
    <source>
        <dbReference type="Google" id="ProtNLM"/>
    </source>
</evidence>
<keyword evidence="5" id="KW-1185">Reference proteome</keyword>
<dbReference type="EMBL" id="CAJNNW010033239">
    <property type="protein sequence ID" value="CAE8717835.1"/>
    <property type="molecule type" value="Genomic_DNA"/>
</dbReference>
<evidence type="ECO:0000256" key="2">
    <source>
        <dbReference type="PROSITE-ProRule" id="PRU00708"/>
    </source>
</evidence>
<reference evidence="3" key="1">
    <citation type="submission" date="2021-02" db="EMBL/GenBank/DDBJ databases">
        <authorList>
            <person name="Dougan E. K."/>
            <person name="Rhodes N."/>
            <person name="Thang M."/>
            <person name="Chan C."/>
        </authorList>
    </citation>
    <scope>NUCLEOTIDE SEQUENCE</scope>
</reference>
<protein>
    <recommendedName>
        <fullName evidence="6">Pentatricopeptide repeat-containing protein, chloroplastic</fullName>
    </recommendedName>
</protein>
<dbReference type="InterPro" id="IPR002885">
    <property type="entry name" value="PPR_rpt"/>
</dbReference>
<gene>
    <name evidence="3" type="ORF">PGLA1383_LOCUS30271</name>
    <name evidence="4" type="ORF">PGLA2088_LOCUS39723</name>
</gene>
<dbReference type="Proteomes" id="UP000626109">
    <property type="component" value="Unassembled WGS sequence"/>
</dbReference>
<dbReference type="InterPro" id="IPR011990">
    <property type="entry name" value="TPR-like_helical_dom_sf"/>
</dbReference>
<dbReference type="Proteomes" id="UP000654075">
    <property type="component" value="Unassembled WGS sequence"/>
</dbReference>
<comment type="caution">
    <text evidence="3">The sequence shown here is derived from an EMBL/GenBank/DDBJ whole genome shotgun (WGS) entry which is preliminary data.</text>
</comment>
<sequence>MAALGRGLPNCAIAVAKQISATGKKAQWQHALGLLRDFKDACGRASSGDAFSVIRGPALSVTNATLSAFARGRRWDWALHLLRSEYALNVRPDIISYSTVVSACGASAQWQRAQLLVRELGMTGPGQGIQPDVIICNALISAYEKGRRWAEAMELIAKMTLRGITPDLLSFSSAISACEKGWKWSTALWLLGSAADSRLKLDSVCISAAVSACEKGRKWEQALQLINLTSPNCKPDSICYASAMSACEGASRWEQVLHLLHDMPQRHVQQDAASFGVAWCAGDGSMTFTCCSAMREQTRQATFWSSDLVPDGFTLCQTLEALGRAGASARARQQVLATAEGRCRQRLVEGVGRYGAAWGEHVLTGHGASNRESSLSSEGREASTWLPASGLPGAVELCPPTSWGE</sequence>
<evidence type="ECO:0000313" key="4">
    <source>
        <dbReference type="EMBL" id="CAE8717835.1"/>
    </source>
</evidence>
<dbReference type="Gene3D" id="1.25.40.10">
    <property type="entry name" value="Tetratricopeptide repeat domain"/>
    <property type="match status" value="3"/>
</dbReference>
<dbReference type="NCBIfam" id="TIGR00756">
    <property type="entry name" value="PPR"/>
    <property type="match status" value="1"/>
</dbReference>
<keyword evidence="1" id="KW-0677">Repeat</keyword>
<dbReference type="AlphaFoldDB" id="A0A813FI81"/>
<evidence type="ECO:0000313" key="5">
    <source>
        <dbReference type="Proteomes" id="UP000654075"/>
    </source>
</evidence>
<dbReference type="EMBL" id="CAJNNV010025123">
    <property type="protein sequence ID" value="CAE8612474.1"/>
    <property type="molecule type" value="Genomic_DNA"/>
</dbReference>
<dbReference type="PROSITE" id="PS51375">
    <property type="entry name" value="PPR"/>
    <property type="match status" value="1"/>
</dbReference>